<proteinExistence type="predicted"/>
<evidence type="ECO:0000313" key="3">
    <source>
        <dbReference type="Proteomes" id="UP001295684"/>
    </source>
</evidence>
<evidence type="ECO:0000256" key="1">
    <source>
        <dbReference type="SAM" id="MobiDB-lite"/>
    </source>
</evidence>
<dbReference type="EMBL" id="CAMPGE010000877">
    <property type="protein sequence ID" value="CAI2359640.1"/>
    <property type="molecule type" value="Genomic_DNA"/>
</dbReference>
<dbReference type="Proteomes" id="UP001295684">
    <property type="component" value="Unassembled WGS sequence"/>
</dbReference>
<evidence type="ECO:0000313" key="2">
    <source>
        <dbReference type="EMBL" id="CAI2359640.1"/>
    </source>
</evidence>
<name>A0AAD1X6V9_EUPCR</name>
<protein>
    <submittedName>
        <fullName evidence="2">Uncharacterized protein</fullName>
    </submittedName>
</protein>
<feature type="region of interest" description="Disordered" evidence="1">
    <location>
        <begin position="133"/>
        <end position="153"/>
    </location>
</feature>
<gene>
    <name evidence="2" type="ORF">ECRASSUSDP1_LOCUS932</name>
</gene>
<dbReference type="AlphaFoldDB" id="A0AAD1X6V9"/>
<comment type="caution">
    <text evidence="2">The sequence shown here is derived from an EMBL/GenBank/DDBJ whole genome shotgun (WGS) entry which is preliminary data.</text>
</comment>
<accession>A0AAD1X6V9</accession>
<reference evidence="2" key="1">
    <citation type="submission" date="2023-07" db="EMBL/GenBank/DDBJ databases">
        <authorList>
            <consortium name="AG Swart"/>
            <person name="Singh M."/>
            <person name="Singh A."/>
            <person name="Seah K."/>
            <person name="Emmerich C."/>
        </authorList>
    </citation>
    <scope>NUCLEOTIDE SEQUENCE</scope>
    <source>
        <strain evidence="2">DP1</strain>
    </source>
</reference>
<sequence length="205" mass="24179">MDMNGSTHRTTLEHDSNVTRKTIAFFKTALLRICYRSFRKFVKSYKDSNGKKFCRDKECDYVKINKVVTKPKMRIYMKPLNKKFVPSAFSRTSNKKFFITRKFKGKPGEEWKHKKMHLGLSLLPSTKSTSEIEKASKEVSSSKDSSSEAKTSHRLLRFENKKLRDKKIIRMNKVIKKRDFKKEESISSIKEFKICVLPPIRKQRK</sequence>
<organism evidence="2 3">
    <name type="scientific">Euplotes crassus</name>
    <dbReference type="NCBI Taxonomy" id="5936"/>
    <lineage>
        <taxon>Eukaryota</taxon>
        <taxon>Sar</taxon>
        <taxon>Alveolata</taxon>
        <taxon>Ciliophora</taxon>
        <taxon>Intramacronucleata</taxon>
        <taxon>Spirotrichea</taxon>
        <taxon>Hypotrichia</taxon>
        <taxon>Euplotida</taxon>
        <taxon>Euplotidae</taxon>
        <taxon>Moneuplotes</taxon>
    </lineage>
</organism>
<keyword evidence="3" id="KW-1185">Reference proteome</keyword>